<dbReference type="eggNOG" id="ENOG502R60S">
    <property type="taxonomic scope" value="Eukaryota"/>
</dbReference>
<dbReference type="AlphaFoldDB" id="A0A0P0WMB1"/>
<reference evidence="2 3" key="3">
    <citation type="journal article" date="2013" name="Rice">
        <title>Improvement of the Oryza sativa Nipponbare reference genome using next generation sequence and optical map data.</title>
        <authorList>
            <person name="Kawahara Y."/>
            <person name="de la Bastide M."/>
            <person name="Hamilton J.P."/>
            <person name="Kanamori H."/>
            <person name="McCombie W.R."/>
            <person name="Ouyang S."/>
            <person name="Schwartz D.C."/>
            <person name="Tanaka T."/>
            <person name="Wu J."/>
            <person name="Zhou S."/>
            <person name="Childs K.L."/>
            <person name="Davidson R.M."/>
            <person name="Lin H."/>
            <person name="Quesada-Ocampo L."/>
            <person name="Vaillancourt B."/>
            <person name="Sakai H."/>
            <person name="Lee S.S."/>
            <person name="Kim J."/>
            <person name="Numa H."/>
            <person name="Itoh T."/>
            <person name="Buell C.R."/>
            <person name="Matsumoto T."/>
        </authorList>
    </citation>
    <scope>NUCLEOTIDE SEQUENCE [LARGE SCALE GENOMIC DNA]</scope>
    <source>
        <strain evidence="3">cv. Nipponbare</strain>
    </source>
</reference>
<reference evidence="2 3" key="2">
    <citation type="journal article" date="2013" name="Plant Cell Physiol.">
        <title>Rice Annotation Project Database (RAP-DB): an integrative and interactive database for rice genomics.</title>
        <authorList>
            <person name="Sakai H."/>
            <person name="Lee S.S."/>
            <person name="Tanaka T."/>
            <person name="Numa H."/>
            <person name="Kim J."/>
            <person name="Kawahara Y."/>
            <person name="Wakimoto H."/>
            <person name="Yang C.C."/>
            <person name="Iwamoto M."/>
            <person name="Abe T."/>
            <person name="Yamada Y."/>
            <person name="Muto A."/>
            <person name="Inokuchi H."/>
            <person name="Ikemura T."/>
            <person name="Matsumoto T."/>
            <person name="Sasaki T."/>
            <person name="Itoh T."/>
        </authorList>
    </citation>
    <scope>NUCLEOTIDE SEQUENCE [LARGE SCALE GENOMIC DNA]</scope>
    <source>
        <strain evidence="3">cv. Nipponbare</strain>
    </source>
</reference>
<dbReference type="Proteomes" id="UP000059680">
    <property type="component" value="Chromosome 5"/>
</dbReference>
<dbReference type="InParanoid" id="A0A0P0WMB1"/>
<dbReference type="FunCoup" id="A0A0P0WMB1">
    <property type="interactions" value="331"/>
</dbReference>
<protein>
    <submittedName>
        <fullName evidence="2">Os05g0410750 protein</fullName>
    </submittedName>
</protein>
<accession>A0A0P0WMB1</accession>
<organism evidence="2 3">
    <name type="scientific">Oryza sativa subsp. japonica</name>
    <name type="common">Rice</name>
    <dbReference type="NCBI Taxonomy" id="39947"/>
    <lineage>
        <taxon>Eukaryota</taxon>
        <taxon>Viridiplantae</taxon>
        <taxon>Streptophyta</taxon>
        <taxon>Embryophyta</taxon>
        <taxon>Tracheophyta</taxon>
        <taxon>Spermatophyta</taxon>
        <taxon>Magnoliopsida</taxon>
        <taxon>Liliopsida</taxon>
        <taxon>Poales</taxon>
        <taxon>Poaceae</taxon>
        <taxon>BOP clade</taxon>
        <taxon>Oryzoideae</taxon>
        <taxon>Oryzeae</taxon>
        <taxon>Oryzinae</taxon>
        <taxon>Oryza</taxon>
        <taxon>Oryza sativa</taxon>
    </lineage>
</organism>
<feature type="region of interest" description="Disordered" evidence="1">
    <location>
        <begin position="219"/>
        <end position="277"/>
    </location>
</feature>
<feature type="compositionally biased region" description="Basic and acidic residues" evidence="1">
    <location>
        <begin position="153"/>
        <end position="170"/>
    </location>
</feature>
<feature type="compositionally biased region" description="Basic and acidic residues" evidence="1">
    <location>
        <begin position="265"/>
        <end position="277"/>
    </location>
</feature>
<gene>
    <name evidence="2" type="ordered locus">Os05g0410750</name>
    <name evidence="2" type="ORF">OSNPB_050410750</name>
</gene>
<dbReference type="PaxDb" id="39947-A0A0P0WMB1"/>
<evidence type="ECO:0000313" key="3">
    <source>
        <dbReference type="Proteomes" id="UP000059680"/>
    </source>
</evidence>
<feature type="region of interest" description="Disordered" evidence="1">
    <location>
        <begin position="153"/>
        <end position="195"/>
    </location>
</feature>
<dbReference type="Gramene" id="Os05t0410750-00">
    <property type="protein sequence ID" value="Os05t0410750-00"/>
    <property type="gene ID" value="Os05g0410750"/>
</dbReference>
<feature type="region of interest" description="Disordered" evidence="1">
    <location>
        <begin position="290"/>
        <end position="323"/>
    </location>
</feature>
<name>A0A0P0WMB1_ORYSJ</name>
<feature type="non-terminal residue" evidence="2">
    <location>
        <position position="1"/>
    </location>
</feature>
<evidence type="ECO:0000313" key="2">
    <source>
        <dbReference type="EMBL" id="BAS93996.1"/>
    </source>
</evidence>
<reference evidence="3" key="1">
    <citation type="journal article" date="2005" name="Nature">
        <title>The map-based sequence of the rice genome.</title>
        <authorList>
            <consortium name="International rice genome sequencing project (IRGSP)"/>
            <person name="Matsumoto T."/>
            <person name="Wu J."/>
            <person name="Kanamori H."/>
            <person name="Katayose Y."/>
            <person name="Fujisawa M."/>
            <person name="Namiki N."/>
            <person name="Mizuno H."/>
            <person name="Yamamoto K."/>
            <person name="Antonio B.A."/>
            <person name="Baba T."/>
            <person name="Sakata K."/>
            <person name="Nagamura Y."/>
            <person name="Aoki H."/>
            <person name="Arikawa K."/>
            <person name="Arita K."/>
            <person name="Bito T."/>
            <person name="Chiden Y."/>
            <person name="Fujitsuka N."/>
            <person name="Fukunaka R."/>
            <person name="Hamada M."/>
            <person name="Harada C."/>
            <person name="Hayashi A."/>
            <person name="Hijishita S."/>
            <person name="Honda M."/>
            <person name="Hosokawa S."/>
            <person name="Ichikawa Y."/>
            <person name="Idonuma A."/>
            <person name="Iijima M."/>
            <person name="Ikeda M."/>
            <person name="Ikeno M."/>
            <person name="Ito K."/>
            <person name="Ito S."/>
            <person name="Ito T."/>
            <person name="Ito Y."/>
            <person name="Ito Y."/>
            <person name="Iwabuchi A."/>
            <person name="Kamiya K."/>
            <person name="Karasawa W."/>
            <person name="Kurita K."/>
            <person name="Katagiri S."/>
            <person name="Kikuta A."/>
            <person name="Kobayashi H."/>
            <person name="Kobayashi N."/>
            <person name="Machita K."/>
            <person name="Maehara T."/>
            <person name="Masukawa M."/>
            <person name="Mizubayashi T."/>
            <person name="Mukai Y."/>
            <person name="Nagasaki H."/>
            <person name="Nagata Y."/>
            <person name="Naito S."/>
            <person name="Nakashima M."/>
            <person name="Nakama Y."/>
            <person name="Nakamichi Y."/>
            <person name="Nakamura M."/>
            <person name="Meguro A."/>
            <person name="Negishi M."/>
            <person name="Ohta I."/>
            <person name="Ohta T."/>
            <person name="Okamoto M."/>
            <person name="Ono N."/>
            <person name="Saji S."/>
            <person name="Sakaguchi M."/>
            <person name="Sakai K."/>
            <person name="Shibata M."/>
            <person name="Shimokawa T."/>
            <person name="Song J."/>
            <person name="Takazaki Y."/>
            <person name="Terasawa K."/>
            <person name="Tsugane M."/>
            <person name="Tsuji K."/>
            <person name="Ueda S."/>
            <person name="Waki K."/>
            <person name="Yamagata H."/>
            <person name="Yamamoto M."/>
            <person name="Yamamoto S."/>
            <person name="Yamane H."/>
            <person name="Yoshiki S."/>
            <person name="Yoshihara R."/>
            <person name="Yukawa K."/>
            <person name="Zhong H."/>
            <person name="Yano M."/>
            <person name="Yuan Q."/>
            <person name="Ouyang S."/>
            <person name="Liu J."/>
            <person name="Jones K.M."/>
            <person name="Gansberger K."/>
            <person name="Moffat K."/>
            <person name="Hill J."/>
            <person name="Bera J."/>
            <person name="Fadrosh D."/>
            <person name="Jin S."/>
            <person name="Johri S."/>
            <person name="Kim M."/>
            <person name="Overton L."/>
            <person name="Reardon M."/>
            <person name="Tsitrin T."/>
            <person name="Vuong H."/>
            <person name="Weaver B."/>
            <person name="Ciecko A."/>
            <person name="Tallon L."/>
            <person name="Jackson J."/>
            <person name="Pai G."/>
            <person name="Aken S.V."/>
            <person name="Utterback T."/>
            <person name="Reidmuller S."/>
            <person name="Feldblyum T."/>
            <person name="Hsiao J."/>
            <person name="Zismann V."/>
            <person name="Iobst S."/>
            <person name="de Vazeille A.R."/>
            <person name="Buell C.R."/>
            <person name="Ying K."/>
            <person name="Li Y."/>
            <person name="Lu T."/>
            <person name="Huang Y."/>
            <person name="Zhao Q."/>
            <person name="Feng Q."/>
            <person name="Zhang L."/>
            <person name="Zhu J."/>
            <person name="Weng Q."/>
            <person name="Mu J."/>
            <person name="Lu Y."/>
            <person name="Fan D."/>
            <person name="Liu Y."/>
            <person name="Guan J."/>
            <person name="Zhang Y."/>
            <person name="Yu S."/>
            <person name="Liu X."/>
            <person name="Zhang Y."/>
            <person name="Hong G."/>
            <person name="Han B."/>
            <person name="Choisne N."/>
            <person name="Demange N."/>
            <person name="Orjeda G."/>
            <person name="Samain S."/>
            <person name="Cattolico L."/>
            <person name="Pelletier E."/>
            <person name="Couloux A."/>
            <person name="Segurens B."/>
            <person name="Wincker P."/>
            <person name="D'Hont A."/>
            <person name="Scarpelli C."/>
            <person name="Weissenbach J."/>
            <person name="Salanoubat M."/>
            <person name="Quetier F."/>
            <person name="Yu Y."/>
            <person name="Kim H.R."/>
            <person name="Rambo T."/>
            <person name="Currie J."/>
            <person name="Collura K."/>
            <person name="Luo M."/>
            <person name="Yang T."/>
            <person name="Ammiraju J.S.S."/>
            <person name="Engler F."/>
            <person name="Soderlund C."/>
            <person name="Wing R.A."/>
            <person name="Palmer L.E."/>
            <person name="de la Bastide M."/>
            <person name="Spiegel L."/>
            <person name="Nascimento L."/>
            <person name="Zutavern T."/>
            <person name="O'Shaughnessy A."/>
            <person name="Dike S."/>
            <person name="Dedhia N."/>
            <person name="Preston R."/>
            <person name="Balija V."/>
            <person name="McCombie W.R."/>
            <person name="Chow T."/>
            <person name="Chen H."/>
            <person name="Chung M."/>
            <person name="Chen C."/>
            <person name="Shaw J."/>
            <person name="Wu H."/>
            <person name="Hsiao K."/>
            <person name="Chao Y."/>
            <person name="Chu M."/>
            <person name="Cheng C."/>
            <person name="Hour A."/>
            <person name="Lee P."/>
            <person name="Lin S."/>
            <person name="Lin Y."/>
            <person name="Liou J."/>
            <person name="Liu S."/>
            <person name="Hsing Y."/>
            <person name="Raghuvanshi S."/>
            <person name="Mohanty A."/>
            <person name="Bharti A.K."/>
            <person name="Gaur A."/>
            <person name="Gupta V."/>
            <person name="Kumar D."/>
            <person name="Ravi V."/>
            <person name="Vij S."/>
            <person name="Kapur A."/>
            <person name="Khurana P."/>
            <person name="Khurana P."/>
            <person name="Khurana J.P."/>
            <person name="Tyagi A.K."/>
            <person name="Gaikwad K."/>
            <person name="Singh A."/>
            <person name="Dalal V."/>
            <person name="Srivastava S."/>
            <person name="Dixit A."/>
            <person name="Pal A.K."/>
            <person name="Ghazi I.A."/>
            <person name="Yadav M."/>
            <person name="Pandit A."/>
            <person name="Bhargava A."/>
            <person name="Sureshbabu K."/>
            <person name="Batra K."/>
            <person name="Sharma T.R."/>
            <person name="Mohapatra T."/>
            <person name="Singh N.K."/>
            <person name="Messing J."/>
            <person name="Nelson A.B."/>
            <person name="Fuks G."/>
            <person name="Kavchok S."/>
            <person name="Keizer G."/>
            <person name="Linton E."/>
            <person name="Llaca V."/>
            <person name="Song R."/>
            <person name="Tanyolac B."/>
            <person name="Young S."/>
            <person name="Ho-Il K."/>
            <person name="Hahn J.H."/>
            <person name="Sangsakoo G."/>
            <person name="Vanavichit A."/>
            <person name="de Mattos Luiz.A.T."/>
            <person name="Zimmer P.D."/>
            <person name="Malone G."/>
            <person name="Dellagostin O."/>
            <person name="de Oliveira A.C."/>
            <person name="Bevan M."/>
            <person name="Bancroft I."/>
            <person name="Minx P."/>
            <person name="Cordum H."/>
            <person name="Wilson R."/>
            <person name="Cheng Z."/>
            <person name="Jin W."/>
            <person name="Jiang J."/>
            <person name="Leong S.A."/>
            <person name="Iwama H."/>
            <person name="Gojobori T."/>
            <person name="Itoh T."/>
            <person name="Niimura Y."/>
            <person name="Fujii Y."/>
            <person name="Habara T."/>
            <person name="Sakai H."/>
            <person name="Sato Y."/>
            <person name="Wilson G."/>
            <person name="Kumar K."/>
            <person name="McCouch S."/>
            <person name="Juretic N."/>
            <person name="Hoen D."/>
            <person name="Wright S."/>
            <person name="Bruskiewich R."/>
            <person name="Bureau T."/>
            <person name="Miyao A."/>
            <person name="Hirochika H."/>
            <person name="Nishikawa T."/>
            <person name="Kadowaki K."/>
            <person name="Sugiura M."/>
            <person name="Burr B."/>
            <person name="Sasaki T."/>
        </authorList>
    </citation>
    <scope>NUCLEOTIDE SEQUENCE [LARGE SCALE GENOMIC DNA]</scope>
    <source>
        <strain evidence="3">cv. Nipponbare</strain>
    </source>
</reference>
<dbReference type="EMBL" id="AP014961">
    <property type="protein sequence ID" value="BAS93996.1"/>
    <property type="molecule type" value="Genomic_DNA"/>
</dbReference>
<feature type="compositionally biased region" description="Basic and acidic residues" evidence="1">
    <location>
        <begin position="186"/>
        <end position="195"/>
    </location>
</feature>
<evidence type="ECO:0000256" key="1">
    <source>
        <dbReference type="SAM" id="MobiDB-lite"/>
    </source>
</evidence>
<sequence length="354" mass="37752">MVSVVKMIMVAGGIWKLGARWRSMVRACWMAKVKLCDPAAMAVMLAAHSGSMRTMDLSSSTRCTVDTRHRFGSPEPAMSPAVTIAARSKNLHLVGVEQPPVGGDGGVQLLVVVELAGVVRHGLLDLLERGDDDLHKPLEGAPFGLHLHVERVPDDEGQHGDEHGDGRDPEPPPPPHGLLDVHHHRQGEQHGEPHAEEVEVEVAPLLLAAGAPPAEAELVGAERHHARPDAAGPERGAEQRQVQHGELPAVRALARGRGAAAAARRGAEGRDESGHDEAEHADLVQHAAAGDGPEAAGEGVGGDRAQHRGERRRAGEVGEEVRGLHQRQVQLLCQVRDHVRVESGRGEPVAHLVR</sequence>
<keyword evidence="3" id="KW-1185">Reference proteome</keyword>
<proteinExistence type="predicted"/>
<feature type="compositionally biased region" description="Basic and acidic residues" evidence="1">
    <location>
        <begin position="304"/>
        <end position="323"/>
    </location>
</feature>
<feature type="compositionally biased region" description="Low complexity" evidence="1">
    <location>
        <begin position="249"/>
        <end position="264"/>
    </location>
</feature>